<dbReference type="SUPFAM" id="SSF52374">
    <property type="entry name" value="Nucleotidylyl transferase"/>
    <property type="match status" value="1"/>
</dbReference>
<dbReference type="PANTHER" id="PTHR21299">
    <property type="entry name" value="CYTIDYLATE KINASE/PANTOATE-BETA-ALANINE LIGASE"/>
    <property type="match status" value="1"/>
</dbReference>
<dbReference type="GO" id="GO:0015940">
    <property type="term" value="P:pantothenate biosynthetic process"/>
    <property type="evidence" value="ECO:0007669"/>
    <property type="project" value="InterPro"/>
</dbReference>
<keyword evidence="3" id="KW-0067">ATP-binding</keyword>
<comment type="caution">
    <text evidence="6">The sequence shown here is derived from an EMBL/GenBank/DDBJ whole genome shotgun (WGS) entry which is preliminary data.</text>
</comment>
<keyword evidence="7" id="KW-1185">Reference proteome</keyword>
<dbReference type="Gene3D" id="3.40.50.620">
    <property type="entry name" value="HUPs"/>
    <property type="match status" value="1"/>
</dbReference>
<evidence type="ECO:0000256" key="1">
    <source>
        <dbReference type="ARBA" id="ARBA00015647"/>
    </source>
</evidence>
<keyword evidence="2" id="KW-0547">Nucleotide-binding</keyword>
<sequence length="87" mass="9845">VKQANKLCKAVAVSIFVNPVQFASNEDLDKYPRSLSNELAKISTINCVDAIFFSKEEDIYSARITLDLEKQFGTFVEVKGKSHQVRY</sequence>
<dbReference type="EMBL" id="QKWP01000351">
    <property type="protein sequence ID" value="RIB21608.1"/>
    <property type="molecule type" value="Genomic_DNA"/>
</dbReference>
<evidence type="ECO:0000313" key="6">
    <source>
        <dbReference type="EMBL" id="RIB21608.1"/>
    </source>
</evidence>
<dbReference type="OrthoDB" id="2020436at2759"/>
<dbReference type="GO" id="GO:0004592">
    <property type="term" value="F:pantoate-beta-alanine ligase activity"/>
    <property type="evidence" value="ECO:0007669"/>
    <property type="project" value="InterPro"/>
</dbReference>
<dbReference type="AlphaFoldDB" id="A0A397VIE6"/>
<dbReference type="Proteomes" id="UP000266673">
    <property type="component" value="Unassembled WGS sequence"/>
</dbReference>
<organism evidence="6 7">
    <name type="scientific">Gigaspora rosea</name>
    <dbReference type="NCBI Taxonomy" id="44941"/>
    <lineage>
        <taxon>Eukaryota</taxon>
        <taxon>Fungi</taxon>
        <taxon>Fungi incertae sedis</taxon>
        <taxon>Mucoromycota</taxon>
        <taxon>Glomeromycotina</taxon>
        <taxon>Glomeromycetes</taxon>
        <taxon>Diversisporales</taxon>
        <taxon>Gigasporaceae</taxon>
        <taxon>Gigaspora</taxon>
    </lineage>
</organism>
<evidence type="ECO:0000256" key="5">
    <source>
        <dbReference type="ARBA" id="ARBA00032806"/>
    </source>
</evidence>
<dbReference type="InterPro" id="IPR014729">
    <property type="entry name" value="Rossmann-like_a/b/a_fold"/>
</dbReference>
<gene>
    <name evidence="6" type="ORF">C2G38_1962178</name>
</gene>
<evidence type="ECO:0000313" key="7">
    <source>
        <dbReference type="Proteomes" id="UP000266673"/>
    </source>
</evidence>
<dbReference type="Pfam" id="PF02569">
    <property type="entry name" value="Pantoate_ligase"/>
    <property type="match status" value="1"/>
</dbReference>
<keyword evidence="6" id="KW-0436">Ligase</keyword>
<reference evidence="6 7" key="1">
    <citation type="submission" date="2018-06" db="EMBL/GenBank/DDBJ databases">
        <title>Comparative genomics reveals the genomic features of Rhizophagus irregularis, R. cerebriforme, R. diaphanum and Gigaspora rosea, and their symbiotic lifestyle signature.</title>
        <authorList>
            <person name="Morin E."/>
            <person name="San Clemente H."/>
            <person name="Chen E.C.H."/>
            <person name="De La Providencia I."/>
            <person name="Hainaut M."/>
            <person name="Kuo A."/>
            <person name="Kohler A."/>
            <person name="Murat C."/>
            <person name="Tang N."/>
            <person name="Roy S."/>
            <person name="Loubradou J."/>
            <person name="Henrissat B."/>
            <person name="Grigoriev I.V."/>
            <person name="Corradi N."/>
            <person name="Roux C."/>
            <person name="Martin F.M."/>
        </authorList>
    </citation>
    <scope>NUCLEOTIDE SEQUENCE [LARGE SCALE GENOMIC DNA]</scope>
    <source>
        <strain evidence="6 7">DAOM 194757</strain>
    </source>
</reference>
<protein>
    <recommendedName>
        <fullName evidence="1">Pantoate--beta-alanine ligase</fullName>
    </recommendedName>
    <alternativeName>
        <fullName evidence="5">Pantoate-activating enzyme</fullName>
    </alternativeName>
    <alternativeName>
        <fullName evidence="4">Pantothenate synthetase</fullName>
    </alternativeName>
</protein>
<name>A0A397VIE6_9GLOM</name>
<dbReference type="STRING" id="44941.A0A397VIE6"/>
<accession>A0A397VIE6</accession>
<feature type="non-terminal residue" evidence="6">
    <location>
        <position position="1"/>
    </location>
</feature>
<evidence type="ECO:0000256" key="4">
    <source>
        <dbReference type="ARBA" id="ARBA00029902"/>
    </source>
</evidence>
<dbReference type="PANTHER" id="PTHR21299:SF1">
    <property type="entry name" value="PANTOATE--BETA-ALANINE LIGASE"/>
    <property type="match status" value="1"/>
</dbReference>
<evidence type="ECO:0000256" key="3">
    <source>
        <dbReference type="ARBA" id="ARBA00022840"/>
    </source>
</evidence>
<proteinExistence type="predicted"/>
<dbReference type="GO" id="GO:0005524">
    <property type="term" value="F:ATP binding"/>
    <property type="evidence" value="ECO:0007669"/>
    <property type="project" value="UniProtKB-KW"/>
</dbReference>
<dbReference type="InterPro" id="IPR003721">
    <property type="entry name" value="Pantoate_ligase"/>
</dbReference>
<evidence type="ECO:0000256" key="2">
    <source>
        <dbReference type="ARBA" id="ARBA00022741"/>
    </source>
</evidence>